<reference evidence="2 3" key="1">
    <citation type="submission" date="2018-09" db="EMBL/GenBank/DDBJ databases">
        <title>Genomic investigation of the strawberry pathogen Phytophthora fragariae indicates pathogenicity is determined by transcriptional variation in three key races.</title>
        <authorList>
            <person name="Adams T.M."/>
            <person name="Armitage A.D."/>
            <person name="Sobczyk M.K."/>
            <person name="Bates H.J."/>
            <person name="Dunwell J.M."/>
            <person name="Nellist C.F."/>
            <person name="Harrison R.J."/>
        </authorList>
    </citation>
    <scope>NUCLEOTIDE SEQUENCE [LARGE SCALE GENOMIC DNA]</scope>
    <source>
        <strain evidence="2 3">SCRP249</strain>
    </source>
</reference>
<proteinExistence type="predicted"/>
<evidence type="ECO:0000313" key="2">
    <source>
        <dbReference type="EMBL" id="KAE9045186.1"/>
    </source>
</evidence>
<dbReference type="Proteomes" id="UP000429607">
    <property type="component" value="Unassembled WGS sequence"/>
</dbReference>
<sequence>MKMAQRRTAQAKREREFRVDRRPRRADLDGFVRELGSRETRAMNKIK</sequence>
<comment type="caution">
    <text evidence="2">The sequence shown here is derived from an EMBL/GenBank/DDBJ whole genome shotgun (WGS) entry which is preliminary data.</text>
</comment>
<evidence type="ECO:0000256" key="1">
    <source>
        <dbReference type="SAM" id="MobiDB-lite"/>
    </source>
</evidence>
<accession>A0A6A3NVM3</accession>
<dbReference type="EMBL" id="QXFV01000220">
    <property type="protein sequence ID" value="KAE9045186.1"/>
    <property type="molecule type" value="Genomic_DNA"/>
</dbReference>
<evidence type="ECO:0000313" key="3">
    <source>
        <dbReference type="Proteomes" id="UP000429607"/>
    </source>
</evidence>
<dbReference type="AlphaFoldDB" id="A0A6A3NVM3"/>
<protein>
    <submittedName>
        <fullName evidence="2">Uncharacterized protein</fullName>
    </submittedName>
</protein>
<organism evidence="2 3">
    <name type="scientific">Phytophthora rubi</name>
    <dbReference type="NCBI Taxonomy" id="129364"/>
    <lineage>
        <taxon>Eukaryota</taxon>
        <taxon>Sar</taxon>
        <taxon>Stramenopiles</taxon>
        <taxon>Oomycota</taxon>
        <taxon>Peronosporomycetes</taxon>
        <taxon>Peronosporales</taxon>
        <taxon>Peronosporaceae</taxon>
        <taxon>Phytophthora</taxon>
    </lineage>
</organism>
<name>A0A6A3NVM3_9STRA</name>
<gene>
    <name evidence="2" type="ORF">PR001_g5075</name>
</gene>
<feature type="region of interest" description="Disordered" evidence="1">
    <location>
        <begin position="1"/>
        <end position="23"/>
    </location>
</feature>
<feature type="compositionally biased region" description="Basic and acidic residues" evidence="1">
    <location>
        <begin position="11"/>
        <end position="23"/>
    </location>
</feature>